<dbReference type="PROSITE" id="PS50110">
    <property type="entry name" value="RESPONSE_REGULATORY"/>
    <property type="match status" value="1"/>
</dbReference>
<name>A0ABP8JAW9_9BACT</name>
<feature type="active site" evidence="5">
    <location>
        <position position="159"/>
    </location>
</feature>
<keyword evidence="5" id="KW-0145">Chemotaxis</keyword>
<dbReference type="Proteomes" id="UP001500454">
    <property type="component" value="Unassembled WGS sequence"/>
</dbReference>
<dbReference type="InterPro" id="IPR001789">
    <property type="entry name" value="Sig_transdc_resp-reg_receiver"/>
</dbReference>
<keyword evidence="2 5" id="KW-0378">Hydrolase</keyword>
<keyword evidence="10" id="KW-1185">Reference proteome</keyword>
<dbReference type="SUPFAM" id="SSF52172">
    <property type="entry name" value="CheY-like"/>
    <property type="match status" value="1"/>
</dbReference>
<dbReference type="RefSeq" id="WP_345226269.1">
    <property type="nucleotide sequence ID" value="NZ_BAABHA010000010.1"/>
</dbReference>
<dbReference type="InterPro" id="IPR000673">
    <property type="entry name" value="Sig_transdc_resp-reg_Me-estase"/>
</dbReference>
<comment type="caution">
    <text evidence="6">Lacks conserved residue(s) required for the propagation of feature annotation.</text>
</comment>
<sequence length="358" mass="37592">MPATNSSFTVILGDLPSLARLELAKLLRAEAQMHVVVASNGTAELELQIQRHRPQLIIVGEESLLRLEQLKSYSRAPILVYTATPPWPAVLREAQQRGAHDYLPPLLPPSHPDSGQRQREVLRKVRSASAQGAMHFPNALVGQKSIILPPRGIVVIGGSTGGAAAVERVVSGLRAGLPYAVVVAVHLPAAFTASLVERIRRASVLPVVTGEAGLRLRAGHVVVVPGGGNMVVKSAPGVGWVLQPTAEPTVCFDEPSIDLLMRSAARVAGRQAVGVVLSGLGSDGTLGAHAVRLHGGVVVAQDADTAAVFAMPKSVIEAGLATATLPLPTIASYLNAHALPQRIWPATIRPYPVTRSIS</sequence>
<dbReference type="Pfam" id="PF01339">
    <property type="entry name" value="CheB_methylest"/>
    <property type="match status" value="1"/>
</dbReference>
<proteinExistence type="predicted"/>
<dbReference type="CDD" id="cd16432">
    <property type="entry name" value="CheB_Rec"/>
    <property type="match status" value="1"/>
</dbReference>
<comment type="caution">
    <text evidence="9">The sequence shown here is derived from an EMBL/GenBank/DDBJ whole genome shotgun (WGS) entry which is preliminary data.</text>
</comment>
<dbReference type="PANTHER" id="PTHR42872">
    <property type="entry name" value="PROTEIN-GLUTAMATE METHYLESTERASE/PROTEIN-GLUTAMINE GLUTAMINASE"/>
    <property type="match status" value="1"/>
</dbReference>
<dbReference type="InterPro" id="IPR011006">
    <property type="entry name" value="CheY-like_superfamily"/>
</dbReference>
<evidence type="ECO:0000259" key="8">
    <source>
        <dbReference type="PROSITE" id="PS50122"/>
    </source>
</evidence>
<reference evidence="10" key="1">
    <citation type="journal article" date="2019" name="Int. J. Syst. Evol. Microbiol.">
        <title>The Global Catalogue of Microorganisms (GCM) 10K type strain sequencing project: providing services to taxonomists for standard genome sequencing and annotation.</title>
        <authorList>
            <consortium name="The Broad Institute Genomics Platform"/>
            <consortium name="The Broad Institute Genome Sequencing Center for Infectious Disease"/>
            <person name="Wu L."/>
            <person name="Ma J."/>
        </authorList>
    </citation>
    <scope>NUCLEOTIDE SEQUENCE [LARGE SCALE GENOMIC DNA]</scope>
    <source>
        <strain evidence="10">JCM 17924</strain>
    </source>
</reference>
<keyword evidence="1" id="KW-0963">Cytoplasm</keyword>
<evidence type="ECO:0000256" key="6">
    <source>
        <dbReference type="PROSITE-ProRule" id="PRU00169"/>
    </source>
</evidence>
<dbReference type="InterPro" id="IPR035909">
    <property type="entry name" value="CheB_C"/>
</dbReference>
<feature type="active site" evidence="5">
    <location>
        <position position="283"/>
    </location>
</feature>
<accession>A0ABP8JAW9</accession>
<organism evidence="9 10">
    <name type="scientific">Hymenobacter koreensis</name>
    <dbReference type="NCBI Taxonomy" id="1084523"/>
    <lineage>
        <taxon>Bacteria</taxon>
        <taxon>Pseudomonadati</taxon>
        <taxon>Bacteroidota</taxon>
        <taxon>Cytophagia</taxon>
        <taxon>Cytophagales</taxon>
        <taxon>Hymenobacteraceae</taxon>
        <taxon>Hymenobacter</taxon>
    </lineage>
</organism>
<dbReference type="SUPFAM" id="SSF52738">
    <property type="entry name" value="Methylesterase CheB, C-terminal domain"/>
    <property type="match status" value="1"/>
</dbReference>
<evidence type="ECO:0000256" key="3">
    <source>
        <dbReference type="ARBA" id="ARBA00039140"/>
    </source>
</evidence>
<dbReference type="EMBL" id="BAABHA010000010">
    <property type="protein sequence ID" value="GAA4387955.1"/>
    <property type="molecule type" value="Genomic_DNA"/>
</dbReference>
<dbReference type="PANTHER" id="PTHR42872:SF6">
    <property type="entry name" value="PROTEIN-GLUTAMATE METHYLESTERASE_PROTEIN-GLUTAMINE GLUTAMINASE"/>
    <property type="match status" value="1"/>
</dbReference>
<feature type="active site" evidence="5">
    <location>
        <position position="186"/>
    </location>
</feature>
<evidence type="ECO:0000259" key="7">
    <source>
        <dbReference type="PROSITE" id="PS50110"/>
    </source>
</evidence>
<evidence type="ECO:0000313" key="9">
    <source>
        <dbReference type="EMBL" id="GAA4387955.1"/>
    </source>
</evidence>
<dbReference type="EC" id="3.1.1.61" evidence="3"/>
<evidence type="ECO:0000256" key="1">
    <source>
        <dbReference type="ARBA" id="ARBA00022490"/>
    </source>
</evidence>
<evidence type="ECO:0000256" key="4">
    <source>
        <dbReference type="ARBA" id="ARBA00048267"/>
    </source>
</evidence>
<feature type="domain" description="CheB-type methylesterase" evidence="8">
    <location>
        <begin position="147"/>
        <end position="334"/>
    </location>
</feature>
<dbReference type="PROSITE" id="PS50122">
    <property type="entry name" value="CHEB"/>
    <property type="match status" value="1"/>
</dbReference>
<evidence type="ECO:0000313" key="10">
    <source>
        <dbReference type="Proteomes" id="UP001500454"/>
    </source>
</evidence>
<feature type="domain" description="Response regulatory" evidence="7">
    <location>
        <begin position="9"/>
        <end position="120"/>
    </location>
</feature>
<gene>
    <name evidence="9" type="ORF">GCM10023186_34110</name>
</gene>
<comment type="catalytic activity">
    <reaction evidence="4">
        <text>[protein]-L-glutamate 5-O-methyl ester + H2O = L-glutamyl-[protein] + methanol + H(+)</text>
        <dbReference type="Rhea" id="RHEA:23236"/>
        <dbReference type="Rhea" id="RHEA-COMP:10208"/>
        <dbReference type="Rhea" id="RHEA-COMP:10311"/>
        <dbReference type="ChEBI" id="CHEBI:15377"/>
        <dbReference type="ChEBI" id="CHEBI:15378"/>
        <dbReference type="ChEBI" id="CHEBI:17790"/>
        <dbReference type="ChEBI" id="CHEBI:29973"/>
        <dbReference type="ChEBI" id="CHEBI:82795"/>
        <dbReference type="EC" id="3.1.1.61"/>
    </reaction>
</comment>
<evidence type="ECO:0000256" key="5">
    <source>
        <dbReference type="PROSITE-ProRule" id="PRU00050"/>
    </source>
</evidence>
<protein>
    <recommendedName>
        <fullName evidence="3">protein-glutamate methylesterase</fullName>
        <ecNumber evidence="3">3.1.1.61</ecNumber>
    </recommendedName>
</protein>
<dbReference type="Gene3D" id="3.40.50.180">
    <property type="entry name" value="Methylesterase CheB, C-terminal domain"/>
    <property type="match status" value="1"/>
</dbReference>
<evidence type="ECO:0000256" key="2">
    <source>
        <dbReference type="ARBA" id="ARBA00022801"/>
    </source>
</evidence>